<dbReference type="AlphaFoldDB" id="A0A2T4U8T1"/>
<comment type="caution">
    <text evidence="1">The sequence shown here is derived from an EMBL/GenBank/DDBJ whole genome shotgun (WGS) entry which is preliminary data.</text>
</comment>
<organism evidence="1 2">
    <name type="scientific">Alkalicoccus saliphilus</name>
    <dbReference type="NCBI Taxonomy" id="200989"/>
    <lineage>
        <taxon>Bacteria</taxon>
        <taxon>Bacillati</taxon>
        <taxon>Bacillota</taxon>
        <taxon>Bacilli</taxon>
        <taxon>Bacillales</taxon>
        <taxon>Bacillaceae</taxon>
        <taxon>Alkalicoccus</taxon>
    </lineage>
</organism>
<evidence type="ECO:0000313" key="2">
    <source>
        <dbReference type="Proteomes" id="UP000240509"/>
    </source>
</evidence>
<gene>
    <name evidence="1" type="ORF">C6Y45_03980</name>
</gene>
<dbReference type="Proteomes" id="UP000240509">
    <property type="component" value="Unassembled WGS sequence"/>
</dbReference>
<dbReference type="RefSeq" id="WP_107583733.1">
    <property type="nucleotide sequence ID" value="NZ_PZJJ01000004.1"/>
</dbReference>
<name>A0A2T4U8T1_9BACI</name>
<proteinExistence type="predicted"/>
<dbReference type="EMBL" id="PZJJ01000004">
    <property type="protein sequence ID" value="PTL39811.1"/>
    <property type="molecule type" value="Genomic_DNA"/>
</dbReference>
<sequence length="62" mass="7149">MHQISLGHLVQQKSPNWLHLLTDSERTKDIVLKNGVESINQEDVMEIMEAVIAEYAKETIHH</sequence>
<accession>A0A2T4U8T1</accession>
<dbReference type="OrthoDB" id="2887093at2"/>
<evidence type="ECO:0000313" key="1">
    <source>
        <dbReference type="EMBL" id="PTL39811.1"/>
    </source>
</evidence>
<reference evidence="1 2" key="1">
    <citation type="submission" date="2018-03" db="EMBL/GenBank/DDBJ databases">
        <title>Alkalicoccus saliphilus sp. nov., isolated from a mineral pool.</title>
        <authorList>
            <person name="Zhao B."/>
        </authorList>
    </citation>
    <scope>NUCLEOTIDE SEQUENCE [LARGE SCALE GENOMIC DNA]</scope>
    <source>
        <strain evidence="1 2">6AG</strain>
    </source>
</reference>
<protein>
    <submittedName>
        <fullName evidence="1">Uncharacterized protein</fullName>
    </submittedName>
</protein>
<keyword evidence="2" id="KW-1185">Reference proteome</keyword>